<dbReference type="InterPro" id="IPR014746">
    <property type="entry name" value="Gln_synth/guanido_kin_cat_dom"/>
</dbReference>
<comment type="catalytic activity">
    <reaction evidence="4 5">
        <text>L-cysteine + L-glutamate + ATP = gamma-L-glutamyl-L-cysteine + ADP + phosphate + H(+)</text>
        <dbReference type="Rhea" id="RHEA:13285"/>
        <dbReference type="ChEBI" id="CHEBI:15378"/>
        <dbReference type="ChEBI" id="CHEBI:29985"/>
        <dbReference type="ChEBI" id="CHEBI:30616"/>
        <dbReference type="ChEBI" id="CHEBI:35235"/>
        <dbReference type="ChEBI" id="CHEBI:43474"/>
        <dbReference type="ChEBI" id="CHEBI:58173"/>
        <dbReference type="ChEBI" id="CHEBI:456216"/>
        <dbReference type="EC" id="6.3.2.2"/>
    </reaction>
</comment>
<proteinExistence type="inferred from homology"/>
<comment type="caution">
    <text evidence="6">The sequence shown here is derived from an EMBL/GenBank/DDBJ whole genome shotgun (WGS) entry which is preliminary data.</text>
</comment>
<dbReference type="EMBL" id="BONV01000054">
    <property type="protein sequence ID" value="GIG84577.1"/>
    <property type="molecule type" value="Genomic_DNA"/>
</dbReference>
<evidence type="ECO:0000256" key="3">
    <source>
        <dbReference type="ARBA" id="ARBA00022840"/>
    </source>
</evidence>
<dbReference type="Pfam" id="PF04107">
    <property type="entry name" value="GCS2"/>
    <property type="match status" value="1"/>
</dbReference>
<dbReference type="NCBIfam" id="NF010041">
    <property type="entry name" value="PRK13517.1-1"/>
    <property type="match status" value="1"/>
</dbReference>
<dbReference type="HAMAP" id="MF_01609">
    <property type="entry name" value="Glu_cys_ligase_2"/>
    <property type="match status" value="1"/>
</dbReference>
<dbReference type="Gene3D" id="3.30.590.20">
    <property type="match status" value="1"/>
</dbReference>
<dbReference type="GO" id="GO:0005524">
    <property type="term" value="F:ATP binding"/>
    <property type="evidence" value="ECO:0007669"/>
    <property type="project" value="UniProtKB-KW"/>
</dbReference>
<dbReference type="NCBIfam" id="TIGR02050">
    <property type="entry name" value="gshA_cyan_rel"/>
    <property type="match status" value="1"/>
</dbReference>
<dbReference type="GO" id="GO:0042398">
    <property type="term" value="P:modified amino acid biosynthetic process"/>
    <property type="evidence" value="ECO:0007669"/>
    <property type="project" value="InterPro"/>
</dbReference>
<dbReference type="EC" id="6.3.2.2" evidence="5"/>
<dbReference type="InterPro" id="IPR006336">
    <property type="entry name" value="GCS2"/>
</dbReference>
<dbReference type="SUPFAM" id="SSF55931">
    <property type="entry name" value="Glutamine synthetase/guanido kinase"/>
    <property type="match status" value="1"/>
</dbReference>
<dbReference type="AlphaFoldDB" id="A0A8J3Q110"/>
<evidence type="ECO:0000256" key="2">
    <source>
        <dbReference type="ARBA" id="ARBA00022741"/>
    </source>
</evidence>
<comment type="function">
    <text evidence="5">ATP-dependent carboxylate-amine ligase which exhibits weak glutamate--cysteine ligase activity.</text>
</comment>
<dbReference type="Proteomes" id="UP000630097">
    <property type="component" value="Unassembled WGS sequence"/>
</dbReference>
<sequence>MTTVVGSRGARAPSVVSAPAASMPRLTVGVEEEFLLIDPETGRVVPGADAVRARVRGPVASRLVPELTRFQVESNTEVHTELSRLGDDLLELRTAAATAAGAAGLGLVACGTALSGNGGVPPLSRSPRYHEIAREFRAVIRGQGVCGCHVHIGMEDHEEAVQVSNHARPWLPVLLALTVNSPIADALDTGYASWRTMLIGRWPSAEPPPFFHSFAHYESLVTGLRASGAILDRGMVYWLVRISDHVPTLEFRAADVCATVQETVLLAALVRALAATALLDVRAGLAAPPIDQTLLRAAYWRAARDGMAGHGLDLITGSRVPAWRLVRALLDRIRPSLVASGDLRTVTAALDAIRRGGSGAARQRAVYLRRRHLPDVARLLIEQTVAVPGHRAL</sequence>
<reference evidence="6 7" key="1">
    <citation type="submission" date="2021-01" db="EMBL/GenBank/DDBJ databases">
        <title>Whole genome shotgun sequence of Planotetraspora kaengkrachanensis NBRC 104272.</title>
        <authorList>
            <person name="Komaki H."/>
            <person name="Tamura T."/>
        </authorList>
    </citation>
    <scope>NUCLEOTIDE SEQUENCE [LARGE SCALE GENOMIC DNA]</scope>
    <source>
        <strain evidence="6 7">NBRC 104272</strain>
    </source>
</reference>
<gene>
    <name evidence="6" type="ORF">Pka01_77040</name>
</gene>
<keyword evidence="7" id="KW-1185">Reference proteome</keyword>
<dbReference type="RefSeq" id="WP_203887846.1">
    <property type="nucleotide sequence ID" value="NZ_BAABHH010000036.1"/>
</dbReference>
<dbReference type="PANTHER" id="PTHR36510:SF1">
    <property type="entry name" value="GLUTAMATE--CYSTEINE LIGASE 2-RELATED"/>
    <property type="match status" value="1"/>
</dbReference>
<evidence type="ECO:0000256" key="5">
    <source>
        <dbReference type="HAMAP-Rule" id="MF_01609"/>
    </source>
</evidence>
<dbReference type="InterPro" id="IPR011793">
    <property type="entry name" value="YbdK"/>
</dbReference>
<dbReference type="PANTHER" id="PTHR36510">
    <property type="entry name" value="GLUTAMATE--CYSTEINE LIGASE 2-RELATED"/>
    <property type="match status" value="1"/>
</dbReference>
<name>A0A8J3Q110_9ACTN</name>
<evidence type="ECO:0000313" key="7">
    <source>
        <dbReference type="Proteomes" id="UP000630097"/>
    </source>
</evidence>
<accession>A0A8J3Q110</accession>
<keyword evidence="1 5" id="KW-0436">Ligase</keyword>
<comment type="similarity">
    <text evidence="5">Belongs to the glutamate--cysteine ligase type 2 family. YbdK subfamily.</text>
</comment>
<evidence type="ECO:0000313" key="6">
    <source>
        <dbReference type="EMBL" id="GIG84577.1"/>
    </source>
</evidence>
<evidence type="ECO:0000256" key="4">
    <source>
        <dbReference type="ARBA" id="ARBA00048819"/>
    </source>
</evidence>
<keyword evidence="3 5" id="KW-0067">ATP-binding</keyword>
<dbReference type="InterPro" id="IPR050141">
    <property type="entry name" value="GCL_type2/YbdK_subfam"/>
</dbReference>
<dbReference type="GO" id="GO:0004357">
    <property type="term" value="F:glutamate-cysteine ligase activity"/>
    <property type="evidence" value="ECO:0007669"/>
    <property type="project" value="UniProtKB-EC"/>
</dbReference>
<evidence type="ECO:0000256" key="1">
    <source>
        <dbReference type="ARBA" id="ARBA00022598"/>
    </source>
</evidence>
<keyword evidence="2 5" id="KW-0547">Nucleotide-binding</keyword>
<protein>
    <recommendedName>
        <fullName evidence="5">Putative glutamate--cysteine ligase 2</fullName>
        <ecNumber evidence="5">6.3.2.2</ecNumber>
    </recommendedName>
    <alternativeName>
        <fullName evidence="5">Gamma-glutamylcysteine synthetase 2</fullName>
        <shortName evidence="5">GCS 2</shortName>
        <shortName evidence="5">Gamma-GCS 2</shortName>
    </alternativeName>
</protein>
<organism evidence="6 7">
    <name type="scientific">Planotetraspora kaengkrachanensis</name>
    <dbReference type="NCBI Taxonomy" id="575193"/>
    <lineage>
        <taxon>Bacteria</taxon>
        <taxon>Bacillati</taxon>
        <taxon>Actinomycetota</taxon>
        <taxon>Actinomycetes</taxon>
        <taxon>Streptosporangiales</taxon>
        <taxon>Streptosporangiaceae</taxon>
        <taxon>Planotetraspora</taxon>
    </lineage>
</organism>